<dbReference type="SUPFAM" id="SSF57414">
    <property type="entry name" value="Hairpin loop containing domain-like"/>
    <property type="match status" value="1"/>
</dbReference>
<accession>A0A812N6E4</accession>
<evidence type="ECO:0008006" key="4">
    <source>
        <dbReference type="Google" id="ProtNLM"/>
    </source>
</evidence>
<keyword evidence="1" id="KW-0812">Transmembrane</keyword>
<evidence type="ECO:0000313" key="2">
    <source>
        <dbReference type="EMBL" id="CAE7290409.1"/>
    </source>
</evidence>
<proteinExistence type="predicted"/>
<evidence type="ECO:0000256" key="1">
    <source>
        <dbReference type="SAM" id="Phobius"/>
    </source>
</evidence>
<keyword evidence="1" id="KW-1133">Transmembrane helix</keyword>
<organism evidence="2 3">
    <name type="scientific">Symbiodinium necroappetens</name>
    <dbReference type="NCBI Taxonomy" id="1628268"/>
    <lineage>
        <taxon>Eukaryota</taxon>
        <taxon>Sar</taxon>
        <taxon>Alveolata</taxon>
        <taxon>Dinophyceae</taxon>
        <taxon>Suessiales</taxon>
        <taxon>Symbiodiniaceae</taxon>
        <taxon>Symbiodinium</taxon>
    </lineage>
</organism>
<dbReference type="AlphaFoldDB" id="A0A812N6E4"/>
<name>A0A812N6E4_9DINO</name>
<sequence>MRPLELTSNEVEMENGALIEHPPDIKQQRMQCPALTIAVGLVLSVVVAACGVALYNHQTLKTIPAKTESNSVVMLAKQASPLSLGLGTACRKGTHHDQTIVPKHVKIIKSSRSGCLSKCTSMGSACHACEFRESEQRCELWEEPSRGHASLIFEDMAVKGVPDFECFIMSGRCETLKAHKQQLEESMSTLLGHIKDHCMEGPSYDKYDKCSKAYAESLLEANMRFCTAIQQNCPDSSGMQCD</sequence>
<keyword evidence="1" id="KW-0472">Membrane</keyword>
<gene>
    <name evidence="2" type="ORF">SNEC2469_LOCUS7111</name>
</gene>
<dbReference type="OrthoDB" id="412597at2759"/>
<dbReference type="Proteomes" id="UP000601435">
    <property type="component" value="Unassembled WGS sequence"/>
</dbReference>
<protein>
    <recommendedName>
        <fullName evidence="4">Apple domain-containing protein</fullName>
    </recommendedName>
</protein>
<keyword evidence="3" id="KW-1185">Reference proteome</keyword>
<feature type="transmembrane region" description="Helical" evidence="1">
    <location>
        <begin position="34"/>
        <end position="55"/>
    </location>
</feature>
<comment type="caution">
    <text evidence="2">The sequence shown here is derived from an EMBL/GenBank/DDBJ whole genome shotgun (WGS) entry which is preliminary data.</text>
</comment>
<evidence type="ECO:0000313" key="3">
    <source>
        <dbReference type="Proteomes" id="UP000601435"/>
    </source>
</evidence>
<dbReference type="EMBL" id="CAJNJA010012181">
    <property type="protein sequence ID" value="CAE7290409.1"/>
    <property type="molecule type" value="Genomic_DNA"/>
</dbReference>
<reference evidence="2" key="1">
    <citation type="submission" date="2021-02" db="EMBL/GenBank/DDBJ databases">
        <authorList>
            <person name="Dougan E. K."/>
            <person name="Rhodes N."/>
            <person name="Thang M."/>
            <person name="Chan C."/>
        </authorList>
    </citation>
    <scope>NUCLEOTIDE SEQUENCE</scope>
</reference>